<dbReference type="InterPro" id="IPR036291">
    <property type="entry name" value="NAD(P)-bd_dom_sf"/>
</dbReference>
<reference evidence="5" key="1">
    <citation type="journal article" date="2019" name="Int. J. Syst. Evol. Microbiol.">
        <title>The Global Catalogue of Microorganisms (GCM) 10K type strain sequencing project: providing services to taxonomists for standard genome sequencing and annotation.</title>
        <authorList>
            <consortium name="The Broad Institute Genomics Platform"/>
            <consortium name="The Broad Institute Genome Sequencing Center for Infectious Disease"/>
            <person name="Wu L."/>
            <person name="Ma J."/>
        </authorList>
    </citation>
    <scope>NUCLEOTIDE SEQUENCE [LARGE SCALE GENOMIC DNA]</scope>
    <source>
        <strain evidence="5">TBRC 4489</strain>
    </source>
</reference>
<keyword evidence="2 4" id="KW-0560">Oxidoreductase</keyword>
<comment type="caution">
    <text evidence="4">The sequence shown here is derived from an EMBL/GenBank/DDBJ whole genome shotgun (WGS) entry which is preliminary data.</text>
</comment>
<dbReference type="EMBL" id="JBHSBM010000062">
    <property type="protein sequence ID" value="MFC4062826.1"/>
    <property type="molecule type" value="Genomic_DNA"/>
</dbReference>
<evidence type="ECO:0000313" key="5">
    <source>
        <dbReference type="Proteomes" id="UP001595850"/>
    </source>
</evidence>
<organism evidence="4 5">
    <name type="scientific">Planomonospora corallina</name>
    <dbReference type="NCBI Taxonomy" id="1806052"/>
    <lineage>
        <taxon>Bacteria</taxon>
        <taxon>Bacillati</taxon>
        <taxon>Actinomycetota</taxon>
        <taxon>Actinomycetes</taxon>
        <taxon>Streptosporangiales</taxon>
        <taxon>Streptosporangiaceae</taxon>
        <taxon>Planomonospora</taxon>
    </lineage>
</organism>
<evidence type="ECO:0000256" key="2">
    <source>
        <dbReference type="ARBA" id="ARBA00023002"/>
    </source>
</evidence>
<dbReference type="PANTHER" id="PTHR44196">
    <property type="entry name" value="DEHYDROGENASE/REDUCTASE SDR FAMILY MEMBER 7B"/>
    <property type="match status" value="1"/>
</dbReference>
<name>A0ABV8IFD0_9ACTN</name>
<dbReference type="PRINTS" id="PR00081">
    <property type="entry name" value="GDHRDH"/>
</dbReference>
<gene>
    <name evidence="4" type="ORF">ACFOWE_31430</name>
</gene>
<dbReference type="Gene3D" id="3.40.50.720">
    <property type="entry name" value="NAD(P)-binding Rossmann-like Domain"/>
    <property type="match status" value="1"/>
</dbReference>
<dbReference type="EC" id="1.-.-.-" evidence="4"/>
<dbReference type="SUPFAM" id="SSF51735">
    <property type="entry name" value="NAD(P)-binding Rossmann-fold domains"/>
    <property type="match status" value="1"/>
</dbReference>
<dbReference type="CDD" id="cd05233">
    <property type="entry name" value="SDR_c"/>
    <property type="match status" value="1"/>
</dbReference>
<accession>A0ABV8IFD0</accession>
<dbReference type="PROSITE" id="PS00061">
    <property type="entry name" value="ADH_SHORT"/>
    <property type="match status" value="1"/>
</dbReference>
<protein>
    <submittedName>
        <fullName evidence="4">SDR family NAD(P)-dependent oxidoreductase</fullName>
        <ecNumber evidence="4">1.-.-.-</ecNumber>
    </submittedName>
</protein>
<dbReference type="InterPro" id="IPR002347">
    <property type="entry name" value="SDR_fam"/>
</dbReference>
<keyword evidence="5" id="KW-1185">Reference proteome</keyword>
<dbReference type="GO" id="GO:0016491">
    <property type="term" value="F:oxidoreductase activity"/>
    <property type="evidence" value="ECO:0007669"/>
    <property type="project" value="UniProtKB-KW"/>
</dbReference>
<evidence type="ECO:0000313" key="4">
    <source>
        <dbReference type="EMBL" id="MFC4062826.1"/>
    </source>
</evidence>
<dbReference type="InterPro" id="IPR020904">
    <property type="entry name" value="Sc_DH/Rdtase_CS"/>
</dbReference>
<dbReference type="Pfam" id="PF00106">
    <property type="entry name" value="adh_short"/>
    <property type="match status" value="1"/>
</dbReference>
<dbReference type="Proteomes" id="UP001595850">
    <property type="component" value="Unassembled WGS sequence"/>
</dbReference>
<dbReference type="InterPro" id="IPR057326">
    <property type="entry name" value="KR_dom"/>
</dbReference>
<feature type="domain" description="Ketoreductase" evidence="3">
    <location>
        <begin position="12"/>
        <end position="195"/>
    </location>
</feature>
<sequence>MDTPMGTAPARPLAVVTGASSGIGYELAGEFARNGFDLVVAAEDEEIVPAARALRRSGARVEEVRVDLAGYDGVERLYAAATAGGRPVEAIAINAGVGVGGDFARETDLRAELRLIDLNVTSAVHLAKRALRDMAGRGRGRILFTSSIAATMPGPFQAVYSASKAFLLSFAEAVREELKGTGVTVTALMPGPTETEFFERAGMQDTRIGAGPKDDPAEVARAGFEALMAGKDHVVAGSVKNKLMAGAAKVAPEAAKAAAHRRISEPGSGT</sequence>
<evidence type="ECO:0000259" key="3">
    <source>
        <dbReference type="SMART" id="SM00822"/>
    </source>
</evidence>
<proteinExistence type="inferred from homology"/>
<dbReference type="PANTHER" id="PTHR44196:SF2">
    <property type="entry name" value="SHORT-CHAIN DEHYDROGENASE-RELATED"/>
    <property type="match status" value="1"/>
</dbReference>
<dbReference type="SMART" id="SM00822">
    <property type="entry name" value="PKS_KR"/>
    <property type="match status" value="1"/>
</dbReference>
<dbReference type="RefSeq" id="WP_377294292.1">
    <property type="nucleotide sequence ID" value="NZ_JBHSBM010000062.1"/>
</dbReference>
<evidence type="ECO:0000256" key="1">
    <source>
        <dbReference type="ARBA" id="ARBA00006484"/>
    </source>
</evidence>
<comment type="similarity">
    <text evidence="1">Belongs to the short-chain dehydrogenases/reductases (SDR) family.</text>
</comment>